<keyword evidence="8 9" id="KW-0472">Membrane</keyword>
<dbReference type="InterPro" id="IPR058982">
    <property type="entry name" value="Beta-barrel_AprE"/>
</dbReference>
<proteinExistence type="inferred from homology"/>
<evidence type="ECO:0000313" key="13">
    <source>
        <dbReference type="Proteomes" id="UP000035017"/>
    </source>
</evidence>
<keyword evidence="7 9" id="KW-1133">Transmembrane helix</keyword>
<dbReference type="NCBIfam" id="TIGR01843">
    <property type="entry name" value="type_I_hlyD"/>
    <property type="match status" value="1"/>
</dbReference>
<evidence type="ECO:0000256" key="7">
    <source>
        <dbReference type="ARBA" id="ARBA00022989"/>
    </source>
</evidence>
<name>A0A0D0IY69_AGRTU</name>
<keyword evidence="5 9" id="KW-0997">Cell inner membrane</keyword>
<dbReference type="PANTHER" id="PTHR30386:SF17">
    <property type="entry name" value="ALKALINE PROTEASE SECRETION PROTEIN APRE"/>
    <property type="match status" value="1"/>
</dbReference>
<protein>
    <recommendedName>
        <fullName evidence="9">Membrane fusion protein (MFP) family protein</fullName>
    </recommendedName>
</protein>
<dbReference type="PRINTS" id="PR01490">
    <property type="entry name" value="RTXTOXIND"/>
</dbReference>
<dbReference type="OrthoDB" id="9810980at2"/>
<dbReference type="InterPro" id="IPR058781">
    <property type="entry name" value="HH_AprE-like"/>
</dbReference>
<evidence type="ECO:0000256" key="4">
    <source>
        <dbReference type="ARBA" id="ARBA00022475"/>
    </source>
</evidence>
<comment type="similarity">
    <text evidence="2 9">Belongs to the membrane fusion protein (MFP) (TC 8.A.1) family.</text>
</comment>
<keyword evidence="3 9" id="KW-0813">Transport</keyword>
<feature type="domain" description="AprE-like long alpha-helical hairpin" evidence="10">
    <location>
        <begin position="96"/>
        <end position="285"/>
    </location>
</feature>
<comment type="caution">
    <text evidence="12">The sequence shown here is derived from an EMBL/GenBank/DDBJ whole genome shotgun (WGS) entry which is preliminary data.</text>
</comment>
<dbReference type="Pfam" id="PF26002">
    <property type="entry name" value="Beta-barrel_AprE"/>
    <property type="match status" value="1"/>
</dbReference>
<evidence type="ECO:0000256" key="5">
    <source>
        <dbReference type="ARBA" id="ARBA00022519"/>
    </source>
</evidence>
<gene>
    <name evidence="12" type="ORF">RU07_22530</name>
</gene>
<comment type="subcellular location">
    <subcellularLocation>
        <location evidence="1 9">Cell inner membrane</location>
        <topology evidence="1 9">Single-pass membrane protein</topology>
    </subcellularLocation>
</comment>
<evidence type="ECO:0000259" key="11">
    <source>
        <dbReference type="Pfam" id="PF26002"/>
    </source>
</evidence>
<feature type="transmembrane region" description="Helical" evidence="9">
    <location>
        <begin position="21"/>
        <end position="40"/>
    </location>
</feature>
<dbReference type="InterPro" id="IPR050739">
    <property type="entry name" value="MFP"/>
</dbReference>
<dbReference type="EMBL" id="JXQV01000043">
    <property type="protein sequence ID" value="KIP98160.1"/>
    <property type="molecule type" value="Genomic_DNA"/>
</dbReference>
<evidence type="ECO:0000256" key="2">
    <source>
        <dbReference type="ARBA" id="ARBA00009477"/>
    </source>
</evidence>
<dbReference type="GO" id="GO:0015031">
    <property type="term" value="P:protein transport"/>
    <property type="evidence" value="ECO:0007669"/>
    <property type="project" value="InterPro"/>
</dbReference>
<keyword evidence="4 9" id="KW-1003">Cell membrane</keyword>
<feature type="domain" description="AprE-like beta-barrel" evidence="11">
    <location>
        <begin position="331"/>
        <end position="417"/>
    </location>
</feature>
<keyword evidence="6 9" id="KW-0812">Transmembrane</keyword>
<accession>A0A0D0IY69</accession>
<evidence type="ECO:0000256" key="6">
    <source>
        <dbReference type="ARBA" id="ARBA00022692"/>
    </source>
</evidence>
<reference evidence="12 13" key="1">
    <citation type="submission" date="2014-12" db="EMBL/GenBank/DDBJ databases">
        <title>16Stimator: statistical estimation of ribosomal gene copy numbers from draft genome assemblies.</title>
        <authorList>
            <person name="Perisin M.A."/>
            <person name="Vetter M."/>
            <person name="Gilbert J.A."/>
            <person name="Bergelson J."/>
        </authorList>
    </citation>
    <scope>NUCLEOTIDE SEQUENCE [LARGE SCALE GENOMIC DNA]</scope>
    <source>
        <strain evidence="12 13">MEJ076</strain>
    </source>
</reference>
<dbReference type="Pfam" id="PF25994">
    <property type="entry name" value="HH_AprE"/>
    <property type="match status" value="1"/>
</dbReference>
<dbReference type="Proteomes" id="UP000035017">
    <property type="component" value="Unassembled WGS sequence"/>
</dbReference>
<dbReference type="InterPro" id="IPR010129">
    <property type="entry name" value="T1SS_HlyD"/>
</dbReference>
<evidence type="ECO:0000256" key="9">
    <source>
        <dbReference type="RuleBase" id="RU365093"/>
    </source>
</evidence>
<dbReference type="PANTHER" id="PTHR30386">
    <property type="entry name" value="MEMBRANE FUSION SUBUNIT OF EMRAB-TOLC MULTIDRUG EFFLUX PUMP"/>
    <property type="match status" value="1"/>
</dbReference>
<evidence type="ECO:0000259" key="10">
    <source>
        <dbReference type="Pfam" id="PF25994"/>
    </source>
</evidence>
<sequence length="439" mass="49106">MDQRDLIKIRHRVTSINGTMLIGALMTAVFLGGFAAWAFTVPLSGAIIARGSIITDGNVQVVRHERGGVLASLSVREGEQVKQGDVIAVLSRAEDEAAVKELETRKVGLRLKQARLDAEMRQEQSLDLDIKSLMEAEPAINPVEVEQLLEDQTREFTTRRTQLNDMLEIFQSQRRALTGQLTGLSGELDSLRKQRESMATDIALRQQAIRNGLGRESLLREIERQSDALSGNVSKTEAAIEAINHQISETDNRIAAERSVFYQKISDEMSKTRSDYLEISEGLKGKLDATARIEIRSPVTGVVNKLHVNTIGSAVEPFSPLFEIVPVDQPLLIEAKLDPSDVDDVYLRQNARVVISAFNRHLYDQISAHITFVGADVRQDRADLPPYYTIRLAVDDGERAKIPEIVPGMPSEVFLATHQRTFFEYLAEPFVQSFRRAFR</sequence>
<organism evidence="12 13">
    <name type="scientific">Agrobacterium tumefaciens</name>
    <dbReference type="NCBI Taxonomy" id="358"/>
    <lineage>
        <taxon>Bacteria</taxon>
        <taxon>Pseudomonadati</taxon>
        <taxon>Pseudomonadota</taxon>
        <taxon>Alphaproteobacteria</taxon>
        <taxon>Hyphomicrobiales</taxon>
        <taxon>Rhizobiaceae</taxon>
        <taxon>Rhizobium/Agrobacterium group</taxon>
        <taxon>Agrobacterium</taxon>
        <taxon>Agrobacterium tumefaciens complex</taxon>
    </lineage>
</organism>
<dbReference type="AlphaFoldDB" id="A0A0D0IY69"/>
<dbReference type="GO" id="GO:0005886">
    <property type="term" value="C:plasma membrane"/>
    <property type="evidence" value="ECO:0007669"/>
    <property type="project" value="UniProtKB-SubCell"/>
</dbReference>
<dbReference type="Gene3D" id="2.40.50.100">
    <property type="match status" value="1"/>
</dbReference>
<evidence type="ECO:0000256" key="8">
    <source>
        <dbReference type="ARBA" id="ARBA00023136"/>
    </source>
</evidence>
<evidence type="ECO:0000256" key="1">
    <source>
        <dbReference type="ARBA" id="ARBA00004377"/>
    </source>
</evidence>
<evidence type="ECO:0000313" key="12">
    <source>
        <dbReference type="EMBL" id="KIP98160.1"/>
    </source>
</evidence>
<evidence type="ECO:0000256" key="3">
    <source>
        <dbReference type="ARBA" id="ARBA00022448"/>
    </source>
</evidence>